<dbReference type="Pfam" id="PF03155">
    <property type="entry name" value="Alg6_Alg8"/>
    <property type="match status" value="1"/>
</dbReference>
<keyword evidence="9" id="KW-0472">Membrane</keyword>
<sequence>MFYQIVFLLTAFKLIFISLYHSTDFEVHRNWLAITHNLSTDQWYYDTTSEWTLDYPPFFAWLECGLSYIAKYFDPEMVKLQNINYESGMTVAFQRLSVIFLDFLYILSAKRKWKAIDVHFIGCKPWLVDGGSYPFPI</sequence>
<feature type="signal peptide" evidence="11">
    <location>
        <begin position="1"/>
        <end position="22"/>
    </location>
</feature>
<evidence type="ECO:0000256" key="6">
    <source>
        <dbReference type="ARBA" id="ARBA00022692"/>
    </source>
</evidence>
<keyword evidence="11" id="KW-0732">Signal</keyword>
<dbReference type="GO" id="GO:0005789">
    <property type="term" value="C:endoplasmic reticulum membrane"/>
    <property type="evidence" value="ECO:0007669"/>
    <property type="project" value="UniProtKB-SubCell"/>
</dbReference>
<dbReference type="Proteomes" id="UP000691718">
    <property type="component" value="Unassembled WGS sequence"/>
</dbReference>
<evidence type="ECO:0000256" key="4">
    <source>
        <dbReference type="ARBA" id="ARBA00022676"/>
    </source>
</evidence>
<dbReference type="PANTHER" id="PTHR12413:SF2">
    <property type="entry name" value="DOLICHYL PYROPHOSPHATE GLC1MAN9GLCNAC2 ALPHA-1,3-GLUCOSYLTRANSFERASE-RELATED"/>
    <property type="match status" value="1"/>
</dbReference>
<gene>
    <name evidence="12" type="ORF">PAPOLLO_LOCUS7236</name>
</gene>
<organism evidence="12 13">
    <name type="scientific">Parnassius apollo</name>
    <name type="common">Apollo butterfly</name>
    <name type="synonym">Papilio apollo</name>
    <dbReference type="NCBI Taxonomy" id="110799"/>
    <lineage>
        <taxon>Eukaryota</taxon>
        <taxon>Metazoa</taxon>
        <taxon>Ecdysozoa</taxon>
        <taxon>Arthropoda</taxon>
        <taxon>Hexapoda</taxon>
        <taxon>Insecta</taxon>
        <taxon>Pterygota</taxon>
        <taxon>Neoptera</taxon>
        <taxon>Endopterygota</taxon>
        <taxon>Lepidoptera</taxon>
        <taxon>Glossata</taxon>
        <taxon>Ditrysia</taxon>
        <taxon>Papilionoidea</taxon>
        <taxon>Papilionidae</taxon>
        <taxon>Parnassiinae</taxon>
        <taxon>Parnassini</taxon>
        <taxon>Parnassius</taxon>
        <taxon>Parnassius</taxon>
    </lineage>
</organism>
<comment type="similarity">
    <text evidence="3 10">Belongs to the ALG6/ALG8 glucosyltransferase family.</text>
</comment>
<reference evidence="12" key="1">
    <citation type="submission" date="2021-04" db="EMBL/GenBank/DDBJ databases">
        <authorList>
            <person name="Tunstrom K."/>
        </authorList>
    </citation>
    <scope>NUCLEOTIDE SEQUENCE</scope>
</reference>
<evidence type="ECO:0000256" key="7">
    <source>
        <dbReference type="ARBA" id="ARBA00022824"/>
    </source>
</evidence>
<keyword evidence="13" id="KW-1185">Reference proteome</keyword>
<evidence type="ECO:0000256" key="5">
    <source>
        <dbReference type="ARBA" id="ARBA00022679"/>
    </source>
</evidence>
<comment type="caution">
    <text evidence="12">The sequence shown here is derived from an EMBL/GenBank/DDBJ whole genome shotgun (WGS) entry which is preliminary data.</text>
</comment>
<evidence type="ECO:0000256" key="3">
    <source>
        <dbReference type="ARBA" id="ARBA00008715"/>
    </source>
</evidence>
<dbReference type="EC" id="2.4.1.-" evidence="10"/>
<evidence type="ECO:0000256" key="1">
    <source>
        <dbReference type="ARBA" id="ARBA00004477"/>
    </source>
</evidence>
<evidence type="ECO:0000256" key="11">
    <source>
        <dbReference type="SAM" id="SignalP"/>
    </source>
</evidence>
<dbReference type="PANTHER" id="PTHR12413">
    <property type="entry name" value="DOLICHYL GLYCOSYLTRANSFERASE"/>
    <property type="match status" value="1"/>
</dbReference>
<feature type="chain" id="PRO_5035814972" description="Alpha-1,3-glucosyltransferase" evidence="11">
    <location>
        <begin position="23"/>
        <end position="137"/>
    </location>
</feature>
<evidence type="ECO:0000256" key="9">
    <source>
        <dbReference type="ARBA" id="ARBA00023136"/>
    </source>
</evidence>
<dbReference type="GO" id="GO:0042283">
    <property type="term" value="F:dolichyl pyrophosphate Glc1Man9GlcNAc2 alpha-1,3-glucosyltransferase activity"/>
    <property type="evidence" value="ECO:0007669"/>
    <property type="project" value="TreeGrafter"/>
</dbReference>
<evidence type="ECO:0000313" key="12">
    <source>
        <dbReference type="EMBL" id="CAG4964652.1"/>
    </source>
</evidence>
<comment type="subcellular location">
    <subcellularLocation>
        <location evidence="1 10">Endoplasmic reticulum membrane</location>
        <topology evidence="1 10">Multi-pass membrane protein</topology>
    </subcellularLocation>
</comment>
<dbReference type="InterPro" id="IPR004856">
    <property type="entry name" value="Glyco_trans_ALG6/ALG8"/>
</dbReference>
<evidence type="ECO:0000256" key="10">
    <source>
        <dbReference type="RuleBase" id="RU363110"/>
    </source>
</evidence>
<dbReference type="AlphaFoldDB" id="A0A8S3WK63"/>
<dbReference type="OrthoDB" id="1689333at2759"/>
<evidence type="ECO:0000313" key="13">
    <source>
        <dbReference type="Proteomes" id="UP000691718"/>
    </source>
</evidence>
<keyword evidence="8" id="KW-1133">Transmembrane helix</keyword>
<protein>
    <recommendedName>
        <fullName evidence="10">Alpha-1,3-glucosyltransferase</fullName>
        <ecNumber evidence="10">2.4.1.-</ecNumber>
    </recommendedName>
</protein>
<proteinExistence type="inferred from homology"/>
<evidence type="ECO:0000256" key="2">
    <source>
        <dbReference type="ARBA" id="ARBA00004922"/>
    </source>
</evidence>
<dbReference type="EMBL" id="CAJQZP010000501">
    <property type="protein sequence ID" value="CAG4964652.1"/>
    <property type="molecule type" value="Genomic_DNA"/>
</dbReference>
<name>A0A8S3WK63_PARAO</name>
<comment type="pathway">
    <text evidence="2 10">Protein modification; protein glycosylation.</text>
</comment>
<dbReference type="GO" id="GO:0006487">
    <property type="term" value="P:protein N-linked glycosylation"/>
    <property type="evidence" value="ECO:0007669"/>
    <property type="project" value="TreeGrafter"/>
</dbReference>
<keyword evidence="5 10" id="KW-0808">Transferase</keyword>
<evidence type="ECO:0000256" key="8">
    <source>
        <dbReference type="ARBA" id="ARBA00022989"/>
    </source>
</evidence>
<keyword evidence="6" id="KW-0812">Transmembrane</keyword>
<keyword evidence="7 10" id="KW-0256">Endoplasmic reticulum</keyword>
<keyword evidence="4 10" id="KW-0328">Glycosyltransferase</keyword>
<accession>A0A8S3WK63</accession>